<feature type="region of interest" description="Disordered" evidence="10">
    <location>
        <begin position="836"/>
        <end position="862"/>
    </location>
</feature>
<sequence>MNGEHEDADTQQQAGDDVAVARPSNSNQISTSFFPPPPQIYKKFTKRNLRYLEVLESHTLAEDEAPWDQLTLSQRMERQNAILGQHLDSAKGKTDSEGEDVEMTAVGADDTEARIRDLPDFDLKKELEPPNVDWIEEDGGYTVFGQLWPIPDVTPTLEQLGIPVLYPLEGTNRKELLLTLLQTLLQTYREITADLLKPAQPYDVWVPAVPDPNLTPEEQQQQMATQPGFWTQSTEAKDRLKHMQNVVVNMQFLVNELRPVQAKETLKLIMEMQLERRKQETQLIRDSPAKAPPHIRPLHQSYPADSQITIHGFVQRGGALSLDKMEATTLNVAAPPFQPGGGFGGNPPTARQPSPLQMPPSASGQATPLQERNGQQMIQNQMVPGGGIPGGTISLSANSRPFVPGGANAPIFKTQTPTTPYHPGTPSVSNVSRSPLPGHRLGHGINPASVHLTGLPAFLATPPIMTNIPPQALGFAGPPSPLSPHASVPPSPFVMPQGQPNLGLPHSGGLMNGIKPRKGKGPQPVTPLKSTGHNSTPSISMNPAAFAASLAALKAKKKVVVSVPNEQPLPEDEELLAQEEQHAENRQESREIGEEHDATSDKRQAAKRRHARAAAATRHKWVQRQPWSSEQHDQVPCIQVPDDAIITCEIHPEPWPHSLGLPDTIDIYLPGMSAWDEYQEMRYEEQQMEAEAAEQEALLSLPRPKPLLPSQSATFNADHKRRSLSISSPADPSMVSFKLNRFLQLQQESQNNPNKPIDTDDPNHQEDGAKHQPFGRFKSDLPDRLRDAFSRRRGEDTTELGVRPSPKHIHTMSLGLPSSGGPFGPEVFSALDMIRANSDEGPSKSPSETHDLPEKPLSDSEAMFGKTEPFLTQIVEDVAEEEGQDELVQSALDAAKHSGSGNWKDLGRGFGYEETEAGATHSHGRSRRHGRQASRISVSTSHRGGEENGEELPSDGDDVEIRTNPSEDADASDFEEDLDEYGPEHWNARRTSAHLSAFGDAHDRHNYDMSDYSDDDSLRDSLTPSDEQFSNPSEEEAAKEERFLRRQLRADERAARRERKGRQCGRTNTDNTLPSSSIGEGDLHGHTRYDFAEGSAYLQYNPHARRSMQADIISNPSDEIQSDLDDTETFGHTDQPRRTDKGARMSQDFRFPPPKPLASHAQQQAYGGNSTSTNGASMSGTLGRASETSMLNPGAKEFKFGGNTGGNVANRAVSAPVASNKDTHGNGEAGHFRLPSIKTSSFGSGALGDISANAPHLNVGAPSFTPGSFTFKSAVRLQVPDLERGAPPRPEGASIGVTDIVGDDEAENREKQGREKRTRYGPIDYNSEDERDTEYNNSPPRPKTSAASIEGPMRDFSTLSRQGPPPFLPPGFQQQQRAVSHESRFTPAAPSFVPTWARGASQVSVSTSFKRPTLPDWGQQAQGVTQQDATPSIRDPSFFTRQTGTKAIPIRRPFENDQSESNNASRSPQQDCALGQGQASQDRLSVESAPASSTASAEDNRNQTVANPDLGQNSTETVRAPVTWGRAARPESVWPAERSRPIQIPAGPHSYQSSAASLASDIGAGLSVRWGDRRLSSSIGMSSVDRRLRRSDRGSHGRIVRDGDDEDDEDESLTDFVEEIVERVDKALEGWAGKILDEVTIMGQVRPLPRGAVAAADLSLDQDKIVHELSRRMEEVLDNQLATTFSAHVRKSTDASDETQATVRPGRRRNPSADEKMAASGLVDAPGEWDFDYVQDVLEMKLGEFRQQIEGTMAQVMQKVESSGNNLATSAKEDERDIDGLNGLNTSGDMVEAVTSRLVTRLATLFQSHTNSAKQVQSESETKLQQVMQDKLDENLFLLSEKSAADRSNIQQMLESELHGLERSIGQVSDSVKEQLESALKECLPPLLEDKVANETSLADRLASQLGQILGPLLSEERRGLLEDTQSSHDLFLEALPSPLRIAQSTVKLMDPIVQSLKSEPVDSDALVTRLAEVIGKQSIEHMVDLNPVLALLEPLISKQEDARSMSKKILQQQEDTERTLSELPGAINAKTEIFLSSASETSEKQGLILQQIAEIKSELEQKASALGTVSAAGDNPELYKKLEDLAQGRGLMQETAEKTLSELAGVYQVLNSSYEALERLEKQYTSTEEVHRELTAKLEKQAEASSAIARELREAEARAARAEAEKAKLAAKVTSSDKESATLRDQLAQMAAELAATKAERAKELDASNKAVSEAVARADRAESASAETQDRMGRLLEQATVAEREAYESAKSVLERASKAEGQVGALEKRIAEQDSKIANLQQLSATQKQKAAQSHQKLAEGEKRVKELEAKADQLSEATVRLGVLEVKAVELEETKKKLAESEERETHMREEIRRYDERFSEMERDLVTLKDGFVEKTVHKKTQKQLQESEKLVEQLKAQIEAIQKQTAAEKEWEAVESPQPPTGAWASMHAPRLSKGGLRVCSGSVLADTSGELVMGVRSFSFASTGSRKEVEVDEGGWWS</sequence>
<feature type="coiled-coil region" evidence="9">
    <location>
        <begin position="2111"/>
        <end position="2410"/>
    </location>
</feature>
<feature type="region of interest" description="Disordered" evidence="10">
    <location>
        <begin position="703"/>
        <end position="730"/>
    </location>
</feature>
<dbReference type="SUPFAM" id="SSF140718">
    <property type="entry name" value="Mediator hinge subcomplex-like"/>
    <property type="match status" value="1"/>
</dbReference>
<feature type="compositionally biased region" description="Acidic residues" evidence="10">
    <location>
        <begin position="967"/>
        <end position="981"/>
    </location>
</feature>
<dbReference type="GO" id="GO:0006357">
    <property type="term" value="P:regulation of transcription by RNA polymerase II"/>
    <property type="evidence" value="ECO:0007669"/>
    <property type="project" value="InterPro"/>
</dbReference>
<evidence type="ECO:0000313" key="11">
    <source>
        <dbReference type="EMBL" id="SYW80562.1"/>
    </source>
</evidence>
<comment type="subcellular location">
    <subcellularLocation>
        <location evidence="1">Nucleus</location>
    </subcellularLocation>
</comment>
<feature type="region of interest" description="Disordered" evidence="10">
    <location>
        <begin position="1117"/>
        <end position="1188"/>
    </location>
</feature>
<dbReference type="Gene3D" id="6.10.140.200">
    <property type="match status" value="1"/>
</dbReference>
<comment type="caution">
    <text evidence="11">The sequence shown here is derived from an EMBL/GenBank/DDBJ whole genome shotgun (WGS) entry which is preliminary data.</text>
</comment>
<feature type="region of interest" description="Disordered" evidence="10">
    <location>
        <begin position="516"/>
        <end position="538"/>
    </location>
</feature>
<accession>A0A8H8QNT9</accession>
<feature type="compositionally biased region" description="Polar residues" evidence="10">
    <location>
        <begin position="1065"/>
        <end position="1078"/>
    </location>
</feature>
<feature type="compositionally biased region" description="Polar residues" evidence="10">
    <location>
        <begin position="349"/>
        <end position="369"/>
    </location>
</feature>
<evidence type="ECO:0000256" key="5">
    <source>
        <dbReference type="ARBA" id="ARBA00023159"/>
    </source>
</evidence>
<feature type="compositionally biased region" description="Basic residues" evidence="10">
    <location>
        <begin position="605"/>
        <end position="622"/>
    </location>
</feature>
<keyword evidence="6" id="KW-0804">Transcription</keyword>
<feature type="region of interest" description="Disordered" evidence="10">
    <location>
        <begin position="335"/>
        <end position="369"/>
    </location>
</feature>
<feature type="compositionally biased region" description="Basic and acidic residues" evidence="10">
    <location>
        <begin position="1039"/>
        <end position="1055"/>
    </location>
</feature>
<keyword evidence="9" id="KW-0175">Coiled coil</keyword>
<evidence type="ECO:0000256" key="4">
    <source>
        <dbReference type="ARBA" id="ARBA00023015"/>
    </source>
</evidence>
<dbReference type="Proteomes" id="UP000658997">
    <property type="component" value="Unassembled WGS sequence"/>
</dbReference>
<feature type="region of interest" description="Disordered" evidence="10">
    <location>
        <begin position="1411"/>
        <end position="1537"/>
    </location>
</feature>
<dbReference type="InterPro" id="IPR044888">
    <property type="entry name" value="Mediatior_Med7_sf"/>
</dbReference>
<feature type="compositionally biased region" description="Basic and acidic residues" evidence="10">
    <location>
        <begin position="837"/>
        <end position="858"/>
    </location>
</feature>
<feature type="compositionally biased region" description="Polar residues" evidence="10">
    <location>
        <begin position="1502"/>
        <end position="1517"/>
    </location>
</feature>
<feature type="compositionally biased region" description="Polar residues" evidence="10">
    <location>
        <begin position="1419"/>
        <end position="1430"/>
    </location>
</feature>
<feature type="region of interest" description="Disordered" evidence="10">
    <location>
        <begin position="1689"/>
        <end position="1715"/>
    </location>
</feature>
<feature type="compositionally biased region" description="Basic and acidic residues" evidence="10">
    <location>
        <begin position="1129"/>
        <end position="1143"/>
    </location>
</feature>
<feature type="region of interest" description="Disordered" evidence="10">
    <location>
        <begin position="1008"/>
        <end position="1081"/>
    </location>
</feature>
<evidence type="ECO:0000256" key="1">
    <source>
        <dbReference type="ARBA" id="ARBA00004123"/>
    </source>
</evidence>
<evidence type="ECO:0000256" key="8">
    <source>
        <dbReference type="ARBA" id="ARBA00031258"/>
    </source>
</evidence>
<dbReference type="Gene3D" id="6.10.140.1520">
    <property type="match status" value="1"/>
</dbReference>
<feature type="compositionally biased region" description="Basic and acidic residues" evidence="10">
    <location>
        <begin position="1591"/>
        <end position="1602"/>
    </location>
</feature>
<dbReference type="GO" id="GO:0003712">
    <property type="term" value="F:transcription coregulator activity"/>
    <property type="evidence" value="ECO:0007669"/>
    <property type="project" value="InterPro"/>
</dbReference>
<feature type="compositionally biased region" description="Basic and acidic residues" evidence="10">
    <location>
        <begin position="757"/>
        <end position="770"/>
    </location>
</feature>
<dbReference type="PANTHER" id="PTHR21428:SF11">
    <property type="entry name" value="MEDIATOR OF RNA POLYMERASE II TRANSCRIPTION SUBUNIT 7"/>
    <property type="match status" value="1"/>
</dbReference>
<feature type="region of interest" description="Disordered" evidence="10">
    <location>
        <begin position="1591"/>
        <end position="1611"/>
    </location>
</feature>
<evidence type="ECO:0000256" key="7">
    <source>
        <dbReference type="ARBA" id="ARBA00023242"/>
    </source>
</evidence>
<keyword evidence="4" id="KW-0805">Transcription regulation</keyword>
<feature type="region of interest" description="Disordered" evidence="10">
    <location>
        <begin position="749"/>
        <end position="809"/>
    </location>
</feature>
<keyword evidence="5" id="KW-0010">Activator</keyword>
<feature type="compositionally biased region" description="Basic and acidic residues" evidence="10">
    <location>
        <begin position="777"/>
        <end position="796"/>
    </location>
</feature>
<feature type="region of interest" description="Disordered" evidence="10">
    <location>
        <begin position="916"/>
        <end position="985"/>
    </location>
</feature>
<feature type="compositionally biased region" description="Low complexity" evidence="10">
    <location>
        <begin position="703"/>
        <end position="712"/>
    </location>
</feature>
<feature type="region of interest" description="Disordered" evidence="10">
    <location>
        <begin position="580"/>
        <end position="627"/>
    </location>
</feature>
<dbReference type="EMBL" id="ULHB01000078">
    <property type="protein sequence ID" value="SYW80562.1"/>
    <property type="molecule type" value="Genomic_DNA"/>
</dbReference>
<dbReference type="Pfam" id="PF05983">
    <property type="entry name" value="Med7"/>
    <property type="match status" value="1"/>
</dbReference>
<feature type="compositionally biased region" description="Polar residues" evidence="10">
    <location>
        <begin position="23"/>
        <end position="33"/>
    </location>
</feature>
<feature type="compositionally biased region" description="Basic residues" evidence="10">
    <location>
        <begin position="922"/>
        <end position="932"/>
    </location>
</feature>
<feature type="compositionally biased region" description="Low complexity" evidence="10">
    <location>
        <begin position="1488"/>
        <end position="1497"/>
    </location>
</feature>
<evidence type="ECO:0000256" key="2">
    <source>
        <dbReference type="ARBA" id="ARBA00009994"/>
    </source>
</evidence>
<feature type="compositionally biased region" description="Acidic residues" evidence="10">
    <location>
        <begin position="947"/>
        <end position="958"/>
    </location>
</feature>
<reference evidence="11" key="1">
    <citation type="submission" date="2018-08" db="EMBL/GenBank/DDBJ databases">
        <authorList>
            <person name="Guldener U."/>
        </authorList>
    </citation>
    <scope>NUCLEOTIDE SEQUENCE</scope>
    <source>
        <strain evidence="11">UB2</strain>
    </source>
</reference>
<feature type="compositionally biased region" description="Basic and acidic residues" evidence="10">
    <location>
        <begin position="580"/>
        <end position="604"/>
    </location>
</feature>
<feature type="compositionally biased region" description="Polar residues" evidence="10">
    <location>
        <begin position="1160"/>
        <end position="1188"/>
    </location>
</feature>
<protein>
    <recommendedName>
        <fullName evidence="3">Mediator of RNA polymerase II transcription subunit 7</fullName>
    </recommendedName>
    <alternativeName>
        <fullName evidence="8">Mediator complex subunit 7</fullName>
    </alternativeName>
</protein>
<feature type="compositionally biased region" description="Polar residues" evidence="10">
    <location>
        <begin position="528"/>
        <end position="538"/>
    </location>
</feature>
<feature type="region of interest" description="Disordered" evidence="10">
    <location>
        <begin position="1282"/>
        <end position="1386"/>
    </location>
</feature>
<evidence type="ECO:0000256" key="9">
    <source>
        <dbReference type="SAM" id="Coils"/>
    </source>
</evidence>
<evidence type="ECO:0000313" key="12">
    <source>
        <dbReference type="Proteomes" id="UP000658997"/>
    </source>
</evidence>
<keyword evidence="12" id="KW-1185">Reference proteome</keyword>
<dbReference type="InterPro" id="IPR009244">
    <property type="entry name" value="Mediatior_Med7"/>
</dbReference>
<evidence type="ECO:0000256" key="6">
    <source>
        <dbReference type="ARBA" id="ARBA00023163"/>
    </source>
</evidence>
<dbReference type="GO" id="GO:0070847">
    <property type="term" value="C:core mediator complex"/>
    <property type="evidence" value="ECO:0007669"/>
    <property type="project" value="TreeGrafter"/>
</dbReference>
<comment type="similarity">
    <text evidence="2">Belongs to the Mediator complex subunit 7 family.</text>
</comment>
<keyword evidence="7" id="KW-0539">Nucleus</keyword>
<dbReference type="InterPro" id="IPR037212">
    <property type="entry name" value="Med7/Med21-like"/>
</dbReference>
<organism evidence="11 12">
    <name type="scientific">Ustilago bromivora</name>
    <dbReference type="NCBI Taxonomy" id="307758"/>
    <lineage>
        <taxon>Eukaryota</taxon>
        <taxon>Fungi</taxon>
        <taxon>Dikarya</taxon>
        <taxon>Basidiomycota</taxon>
        <taxon>Ustilaginomycotina</taxon>
        <taxon>Ustilaginomycetes</taxon>
        <taxon>Ustilaginales</taxon>
        <taxon>Ustilaginaceae</taxon>
        <taxon>Ustilago</taxon>
    </lineage>
</organism>
<evidence type="ECO:0000256" key="3">
    <source>
        <dbReference type="ARBA" id="ARBA00020631"/>
    </source>
</evidence>
<evidence type="ECO:0000256" key="10">
    <source>
        <dbReference type="SAM" id="MobiDB-lite"/>
    </source>
</evidence>
<dbReference type="GO" id="GO:0016592">
    <property type="term" value="C:mediator complex"/>
    <property type="evidence" value="ECO:0007669"/>
    <property type="project" value="InterPro"/>
</dbReference>
<name>A0A8H8QNT9_9BASI</name>
<dbReference type="PANTHER" id="PTHR21428">
    <property type="entry name" value="MEDIATOR OF RNA POLYMERASE II TRANSCRIPTION SUBUNIT 7"/>
    <property type="match status" value="1"/>
</dbReference>
<proteinExistence type="inferred from homology"/>
<feature type="compositionally biased region" description="Polar residues" evidence="10">
    <location>
        <begin position="1459"/>
        <end position="1470"/>
    </location>
</feature>
<feature type="region of interest" description="Disordered" evidence="10">
    <location>
        <begin position="1"/>
        <end position="37"/>
    </location>
</feature>
<gene>
    <name evidence="11" type="ORF">UBRO2_03830</name>
</gene>